<feature type="region of interest" description="Disordered" evidence="2">
    <location>
        <begin position="413"/>
        <end position="435"/>
    </location>
</feature>
<feature type="domain" description="CCHC-type" evidence="3">
    <location>
        <begin position="182"/>
        <end position="197"/>
    </location>
</feature>
<dbReference type="GO" id="GO:0003676">
    <property type="term" value="F:nucleic acid binding"/>
    <property type="evidence" value="ECO:0007669"/>
    <property type="project" value="InterPro"/>
</dbReference>
<dbReference type="EMBL" id="CM035415">
    <property type="protein sequence ID" value="KAH7426901.1"/>
    <property type="molecule type" value="Genomic_DNA"/>
</dbReference>
<proteinExistence type="predicted"/>
<dbReference type="GO" id="GO:0008270">
    <property type="term" value="F:zinc ion binding"/>
    <property type="evidence" value="ECO:0007669"/>
    <property type="project" value="UniProtKB-KW"/>
</dbReference>
<dbReference type="PROSITE" id="PS50158">
    <property type="entry name" value="ZF_CCHC"/>
    <property type="match status" value="5"/>
</dbReference>
<feature type="compositionally biased region" description="Polar residues" evidence="2">
    <location>
        <begin position="56"/>
        <end position="81"/>
    </location>
</feature>
<evidence type="ECO:0000256" key="1">
    <source>
        <dbReference type="PROSITE-ProRule" id="PRU00047"/>
    </source>
</evidence>
<keyword evidence="1" id="KW-0479">Metal-binding</keyword>
<dbReference type="Pfam" id="PF00098">
    <property type="entry name" value="zf-CCHC"/>
    <property type="match status" value="2"/>
</dbReference>
<feature type="domain" description="CCHC-type" evidence="3">
    <location>
        <begin position="160"/>
        <end position="175"/>
    </location>
</feature>
<dbReference type="InterPro" id="IPR001878">
    <property type="entry name" value="Znf_CCHC"/>
</dbReference>
<name>A0A8T2TTG2_CERRI</name>
<evidence type="ECO:0000256" key="2">
    <source>
        <dbReference type="SAM" id="MobiDB-lite"/>
    </source>
</evidence>
<feature type="compositionally biased region" description="Basic residues" evidence="2">
    <location>
        <begin position="424"/>
        <end position="434"/>
    </location>
</feature>
<dbReference type="PANTHER" id="PTHR46978:SF1">
    <property type="entry name" value="ZINC KNUCKLE (CCHC-TYPE) FAMILY PROTEIN"/>
    <property type="match status" value="1"/>
</dbReference>
<keyword evidence="5" id="KW-1185">Reference proteome</keyword>
<keyword evidence="1" id="KW-0862">Zinc</keyword>
<dbReference type="Proteomes" id="UP000825935">
    <property type="component" value="Chromosome 10"/>
</dbReference>
<feature type="domain" description="CCHC-type" evidence="3">
    <location>
        <begin position="200"/>
        <end position="215"/>
    </location>
</feature>
<gene>
    <name evidence="4" type="ORF">KP509_10G021500</name>
</gene>
<evidence type="ECO:0000313" key="4">
    <source>
        <dbReference type="EMBL" id="KAH7426901.1"/>
    </source>
</evidence>
<protein>
    <recommendedName>
        <fullName evidence="3">CCHC-type domain-containing protein</fullName>
    </recommendedName>
</protein>
<dbReference type="EMBL" id="CM035415">
    <property type="protein sequence ID" value="KAH7426904.1"/>
    <property type="molecule type" value="Genomic_DNA"/>
</dbReference>
<dbReference type="AlphaFoldDB" id="A0A8T2TTG2"/>
<dbReference type="SUPFAM" id="SSF57756">
    <property type="entry name" value="Retrovirus zinc finger-like domains"/>
    <property type="match status" value="3"/>
</dbReference>
<feature type="domain" description="CCHC-type" evidence="3">
    <location>
        <begin position="311"/>
        <end position="326"/>
    </location>
</feature>
<sequence length="455" mass="51683">MGRKRQWKGIDDDVEEQKEIHVISDDEEDANADLSMAILDKASKRPPTLVSNAIINSNDELSTDPISSPLSRSPLTFTFPSPTKPDPDSELLPPGKIQRSKSKKKKKRRHTSETEAGNNQSKNAKENTVVKIIADDEEDNLEMRQLSRGPRYFDPPEEFCTNCGNTGHCSNECTNIVRKKACYVCGNLDHEVKDCPQSSCLICQEKGHFSRSCPNKGNENSRIWERRNFCLRCGNMGHDMSICDSEYDPEDLKGIQCYVCKDYGHLCCVDVALSSERTDTCYNCGEAGHTGVGCAKSRRNLDENRKPGNVCFKCGEEGHYARGCSKRYEDDPWDDLGTPISEMQSLTNDFQGFRSVPAAAKGHCGWQNSDAYTTPPAKWPERWNMEQGDRWSTEQVEHKNKRFKRSKYAGEISRNDSPSNWCNKNKKASWRQKAGKSYNSAGCSKRFWRKRWQNH</sequence>
<reference evidence="4" key="1">
    <citation type="submission" date="2021-08" db="EMBL/GenBank/DDBJ databases">
        <title>WGS assembly of Ceratopteris richardii.</title>
        <authorList>
            <person name="Marchant D.B."/>
            <person name="Chen G."/>
            <person name="Jenkins J."/>
            <person name="Shu S."/>
            <person name="Leebens-Mack J."/>
            <person name="Grimwood J."/>
            <person name="Schmutz J."/>
            <person name="Soltis P."/>
            <person name="Soltis D."/>
            <person name="Chen Z.-H."/>
        </authorList>
    </citation>
    <scope>NUCLEOTIDE SEQUENCE</scope>
    <source>
        <strain evidence="4">Whitten #5841</strain>
        <tissue evidence="4">Leaf</tissue>
    </source>
</reference>
<dbReference type="InterPro" id="IPR036875">
    <property type="entry name" value="Znf_CCHC_sf"/>
</dbReference>
<feature type="domain" description="CCHC-type" evidence="3">
    <location>
        <begin position="281"/>
        <end position="294"/>
    </location>
</feature>
<feature type="compositionally biased region" description="Basic residues" evidence="2">
    <location>
        <begin position="98"/>
        <end position="110"/>
    </location>
</feature>
<organism evidence="4 5">
    <name type="scientific">Ceratopteris richardii</name>
    <name type="common">Triangle waterfern</name>
    <dbReference type="NCBI Taxonomy" id="49495"/>
    <lineage>
        <taxon>Eukaryota</taxon>
        <taxon>Viridiplantae</taxon>
        <taxon>Streptophyta</taxon>
        <taxon>Embryophyta</taxon>
        <taxon>Tracheophyta</taxon>
        <taxon>Polypodiopsida</taxon>
        <taxon>Polypodiidae</taxon>
        <taxon>Polypodiales</taxon>
        <taxon>Pteridineae</taxon>
        <taxon>Pteridaceae</taxon>
        <taxon>Parkerioideae</taxon>
        <taxon>Ceratopteris</taxon>
    </lineage>
</organism>
<dbReference type="PANTHER" id="PTHR46978">
    <property type="entry name" value="ZINC KNUCKLE (CCHC-TYPE) FAMILY PROTEIN"/>
    <property type="match status" value="1"/>
</dbReference>
<evidence type="ECO:0000259" key="3">
    <source>
        <dbReference type="PROSITE" id="PS50158"/>
    </source>
</evidence>
<dbReference type="SMART" id="SM00343">
    <property type="entry name" value="ZnF_C2HC"/>
    <property type="match status" value="6"/>
</dbReference>
<evidence type="ECO:0000313" key="5">
    <source>
        <dbReference type="Proteomes" id="UP000825935"/>
    </source>
</evidence>
<dbReference type="OMA" id="NEWSHDN"/>
<feature type="region of interest" description="Disordered" evidence="2">
    <location>
        <begin position="56"/>
        <end position="129"/>
    </location>
</feature>
<comment type="caution">
    <text evidence="4">The sequence shown here is derived from an EMBL/GenBank/DDBJ whole genome shotgun (WGS) entry which is preliminary data.</text>
</comment>
<keyword evidence="1" id="KW-0863">Zinc-finger</keyword>
<dbReference type="Gene3D" id="4.10.60.10">
    <property type="entry name" value="Zinc finger, CCHC-type"/>
    <property type="match status" value="3"/>
</dbReference>
<dbReference type="OrthoDB" id="427960at2759"/>
<accession>A0A8T2TTG2</accession>